<evidence type="ECO:0000256" key="7">
    <source>
        <dbReference type="ARBA" id="ARBA00023157"/>
    </source>
</evidence>
<dbReference type="InterPro" id="IPR000591">
    <property type="entry name" value="DEP_dom"/>
</dbReference>
<evidence type="ECO:0000256" key="3">
    <source>
        <dbReference type="ARBA" id="ARBA00022630"/>
    </source>
</evidence>
<dbReference type="GO" id="GO:0035556">
    <property type="term" value="P:intracellular signal transduction"/>
    <property type="evidence" value="ECO:0007669"/>
    <property type="project" value="InterPro"/>
</dbReference>
<name>F2U0W6_SALR5</name>
<evidence type="ECO:0000256" key="8">
    <source>
        <dbReference type="ARBA" id="ARBA00023284"/>
    </source>
</evidence>
<dbReference type="InterPro" id="IPR016156">
    <property type="entry name" value="FAD/NAD-linked_Rdtase_dimer_sf"/>
</dbReference>
<dbReference type="InterPro" id="IPR036390">
    <property type="entry name" value="WH_DNA-bd_sf"/>
</dbReference>
<dbReference type="KEGG" id="sre:PTSG_01131"/>
<evidence type="ECO:0000313" key="11">
    <source>
        <dbReference type="EMBL" id="EGD80540.1"/>
    </source>
</evidence>
<dbReference type="PROSITE" id="PS00076">
    <property type="entry name" value="PYRIDINE_REDOX_1"/>
    <property type="match status" value="1"/>
</dbReference>
<dbReference type="STRING" id="946362.F2U0W6"/>
<dbReference type="Pfam" id="PF00610">
    <property type="entry name" value="DEP"/>
    <property type="match status" value="1"/>
</dbReference>
<keyword evidence="12" id="KW-1185">Reference proteome</keyword>
<dbReference type="InterPro" id="IPR036188">
    <property type="entry name" value="FAD/NAD-bd_sf"/>
</dbReference>
<evidence type="ECO:0000256" key="2">
    <source>
        <dbReference type="ARBA" id="ARBA00007532"/>
    </source>
</evidence>
<dbReference type="InterPro" id="IPR004099">
    <property type="entry name" value="Pyr_nucl-diS_OxRdtase_dimer"/>
</dbReference>
<dbReference type="InterPro" id="IPR036388">
    <property type="entry name" value="WH-like_DNA-bd_sf"/>
</dbReference>
<dbReference type="PRINTS" id="PR00368">
    <property type="entry name" value="FADPNR"/>
</dbReference>
<comment type="cofactor">
    <cofactor evidence="1">
        <name>FAD</name>
        <dbReference type="ChEBI" id="CHEBI:57692"/>
    </cofactor>
</comment>
<comment type="similarity">
    <text evidence="2 9">Belongs to the class-I pyridine nucleotide-disulfide oxidoreductase family.</text>
</comment>
<keyword evidence="7" id="KW-1015">Disulfide bond</keyword>
<gene>
    <name evidence="11" type="ORF">PTSG_01131</name>
</gene>
<reference evidence="11" key="1">
    <citation type="submission" date="2009-08" db="EMBL/GenBank/DDBJ databases">
        <title>Annotation of Salpingoeca rosetta.</title>
        <authorList>
            <consortium name="The Broad Institute Genome Sequencing Platform"/>
            <person name="Russ C."/>
            <person name="Cuomo C."/>
            <person name="Burger G."/>
            <person name="Gray M.W."/>
            <person name="Holland P.W.H."/>
            <person name="King N."/>
            <person name="Lang F.B.F."/>
            <person name="Roger A.J."/>
            <person name="Ruiz-Trillo I."/>
            <person name="Young S.K."/>
            <person name="Zeng Q."/>
            <person name="Gargeya S."/>
            <person name="Alvarado L."/>
            <person name="Berlin A."/>
            <person name="Chapman S.B."/>
            <person name="Chen Z."/>
            <person name="Freedman E."/>
            <person name="Gellesch M."/>
            <person name="Goldberg J."/>
            <person name="Griggs A."/>
            <person name="Gujja S."/>
            <person name="Heilman E."/>
            <person name="Heiman D."/>
            <person name="Howarth C."/>
            <person name="Mehta T."/>
            <person name="Neiman D."/>
            <person name="Pearson M."/>
            <person name="Roberts A."/>
            <person name="Saif S."/>
            <person name="Shea T."/>
            <person name="Shenoy N."/>
            <person name="Sisk P."/>
            <person name="Stolte C."/>
            <person name="Sykes S."/>
            <person name="White J."/>
            <person name="Yandava C."/>
            <person name="Haas B."/>
            <person name="Nusbaum C."/>
            <person name="Birren B."/>
        </authorList>
    </citation>
    <scope>NUCLEOTIDE SEQUENCE [LARGE SCALE GENOMIC DNA]</scope>
    <source>
        <strain evidence="11">ATCC 50818</strain>
    </source>
</reference>
<dbReference type="OrthoDB" id="361797at2759"/>
<dbReference type="GeneID" id="16077696"/>
<keyword evidence="6 9" id="KW-0560">Oxidoreductase</keyword>
<dbReference type="GO" id="GO:0016668">
    <property type="term" value="F:oxidoreductase activity, acting on a sulfur group of donors, NAD(P) as acceptor"/>
    <property type="evidence" value="ECO:0007669"/>
    <property type="project" value="InterPro"/>
</dbReference>
<keyword evidence="3 9" id="KW-0285">Flavoprotein</keyword>
<dbReference type="InterPro" id="IPR023753">
    <property type="entry name" value="FAD/NAD-binding_dom"/>
</dbReference>
<dbReference type="PANTHER" id="PTHR43014">
    <property type="entry name" value="MERCURIC REDUCTASE"/>
    <property type="match status" value="1"/>
</dbReference>
<organism evidence="12">
    <name type="scientific">Salpingoeca rosetta (strain ATCC 50818 / BSB-021)</name>
    <dbReference type="NCBI Taxonomy" id="946362"/>
    <lineage>
        <taxon>Eukaryota</taxon>
        <taxon>Choanoflagellata</taxon>
        <taxon>Craspedida</taxon>
        <taxon>Salpingoecidae</taxon>
        <taxon>Salpingoeca</taxon>
    </lineage>
</organism>
<accession>F2U0W6</accession>
<evidence type="ECO:0000256" key="4">
    <source>
        <dbReference type="ARBA" id="ARBA00022827"/>
    </source>
</evidence>
<dbReference type="AlphaFoldDB" id="F2U0W6"/>
<dbReference type="CDD" id="cd04371">
    <property type="entry name" value="DEP"/>
    <property type="match status" value="1"/>
</dbReference>
<dbReference type="InterPro" id="IPR012999">
    <property type="entry name" value="Pyr_OxRdtase_I_AS"/>
</dbReference>
<keyword evidence="5" id="KW-0521">NADP</keyword>
<dbReference type="GO" id="GO:0050660">
    <property type="term" value="F:flavin adenine dinucleotide binding"/>
    <property type="evidence" value="ECO:0007669"/>
    <property type="project" value="TreeGrafter"/>
</dbReference>
<evidence type="ECO:0000256" key="9">
    <source>
        <dbReference type="RuleBase" id="RU003691"/>
    </source>
</evidence>
<dbReference type="EMBL" id="GL832958">
    <property type="protein sequence ID" value="EGD80540.1"/>
    <property type="molecule type" value="Genomic_DNA"/>
</dbReference>
<dbReference type="SUPFAM" id="SSF51905">
    <property type="entry name" value="FAD/NAD(P)-binding domain"/>
    <property type="match status" value="1"/>
</dbReference>
<dbReference type="SMART" id="SM00049">
    <property type="entry name" value="DEP"/>
    <property type="match status" value="1"/>
</dbReference>
<evidence type="ECO:0000256" key="1">
    <source>
        <dbReference type="ARBA" id="ARBA00001974"/>
    </source>
</evidence>
<dbReference type="eggNOG" id="KOG2378">
    <property type="taxonomic scope" value="Eukaryota"/>
</dbReference>
<evidence type="ECO:0000259" key="10">
    <source>
        <dbReference type="PROSITE" id="PS50186"/>
    </source>
</evidence>
<dbReference type="Gene3D" id="3.30.390.30">
    <property type="match status" value="1"/>
</dbReference>
<sequence>MADDDELDSIVMRLEQGLEVKDRRYRLKSYKNCFVGSDAVALMMSSGITNTEEDAVLLGNVLLDAGYIAHVLREHRFENKRLFYRFTKHEDHGAPASDASSWAAFLGSMNETDTDSDYARADQRRRSSVQASLDLETASQLSPMDTHNLALLSKVHPADWKNPEPKKAYDLVVIGAGAGGLVSAAGAAGTGAKVALIEARLMGGDCLNVGCVPSKALLHAAAVVAQMRNTKELADLGISVSGTVDVDFGKVMERMRRLRAEIADNDSAQRFTQKLGVNVYLGRAKFTGKREVVVNDDVHLKFQKCVIATGGSPRLPAIDGLSDAYQAQNPEHPLILTNESIFNLTELPARLGVIGAGPIGCELAQAFARFGSEVQLFARSGHVLAKEDQDAAQLVEDALERDGVELILDVTAYTRVHCDDKSVHVTVTRKDEPDHPVTYSFSQLLVAAGRRPNVGALDLDKAGVAFDDSRGVHVNDRLQTSNDRVYAVGDVCSPVQFTHASDFMARMVVRNCLFFGKAKFSQLIIPWCTYTSPEVAHVGLSRRVLDEEGKEYDVYEKPLAENDRAIVEGQTRGFVRILCKKHTDKIIGATIVAAHAGDLISEVTQAMQTNTGLGKLAAVIHPYPTQADAIRACGDLYNKTRLTTSVRKVLRNVIKVQRSGTRR</sequence>
<proteinExistence type="inferred from homology"/>
<dbReference type="Proteomes" id="UP000007799">
    <property type="component" value="Unassembled WGS sequence"/>
</dbReference>
<dbReference type="Gene3D" id="1.10.10.10">
    <property type="entry name" value="Winged helix-like DNA-binding domain superfamily/Winged helix DNA-binding domain"/>
    <property type="match status" value="1"/>
</dbReference>
<evidence type="ECO:0000313" key="12">
    <source>
        <dbReference type="Proteomes" id="UP000007799"/>
    </source>
</evidence>
<dbReference type="Gene3D" id="3.50.50.60">
    <property type="entry name" value="FAD/NAD(P)-binding domain"/>
    <property type="match status" value="2"/>
</dbReference>
<dbReference type="InParanoid" id="F2U0W6"/>
<dbReference type="OMA" id="AGIRCEC"/>
<dbReference type="GO" id="GO:0003955">
    <property type="term" value="F:NAD(P)H dehydrogenase (quinone) activity"/>
    <property type="evidence" value="ECO:0007669"/>
    <property type="project" value="TreeGrafter"/>
</dbReference>
<keyword evidence="8 9" id="KW-0676">Redox-active center</keyword>
<evidence type="ECO:0000256" key="5">
    <source>
        <dbReference type="ARBA" id="ARBA00022857"/>
    </source>
</evidence>
<dbReference type="PROSITE" id="PS50186">
    <property type="entry name" value="DEP"/>
    <property type="match status" value="1"/>
</dbReference>
<dbReference type="SUPFAM" id="SSF55424">
    <property type="entry name" value="FAD/NAD-linked reductases, dimerisation (C-terminal) domain"/>
    <property type="match status" value="1"/>
</dbReference>
<dbReference type="SUPFAM" id="SSF46785">
    <property type="entry name" value="Winged helix' DNA-binding domain"/>
    <property type="match status" value="1"/>
</dbReference>
<protein>
    <submittedName>
        <fullName evidence="11">Mercuric reductase</fullName>
    </submittedName>
</protein>
<dbReference type="PANTHER" id="PTHR43014:SF2">
    <property type="entry name" value="MERCURIC REDUCTASE"/>
    <property type="match status" value="1"/>
</dbReference>
<feature type="domain" description="DEP" evidence="10">
    <location>
        <begin position="14"/>
        <end position="88"/>
    </location>
</feature>
<dbReference type="RefSeq" id="XP_004997101.1">
    <property type="nucleotide sequence ID" value="XM_004997044.1"/>
</dbReference>
<evidence type="ECO:0000256" key="6">
    <source>
        <dbReference type="ARBA" id="ARBA00023002"/>
    </source>
</evidence>
<dbReference type="FunFam" id="3.30.390.30:FF:000001">
    <property type="entry name" value="Dihydrolipoyl dehydrogenase"/>
    <property type="match status" value="1"/>
</dbReference>
<keyword evidence="4 9" id="KW-0274">FAD</keyword>
<dbReference type="Pfam" id="PF02852">
    <property type="entry name" value="Pyr_redox_dim"/>
    <property type="match status" value="1"/>
</dbReference>
<dbReference type="PRINTS" id="PR00411">
    <property type="entry name" value="PNDRDTASEI"/>
</dbReference>
<dbReference type="eggNOG" id="KOG1335">
    <property type="taxonomic scope" value="Eukaryota"/>
</dbReference>
<dbReference type="Pfam" id="PF07992">
    <property type="entry name" value="Pyr_redox_2"/>
    <property type="match status" value="1"/>
</dbReference>
<dbReference type="NCBIfam" id="NF004991">
    <property type="entry name" value="PRK06370.1-3"/>
    <property type="match status" value="1"/>
</dbReference>